<dbReference type="Proteomes" id="UP000239649">
    <property type="component" value="Unassembled WGS sequence"/>
</dbReference>
<protein>
    <recommendedName>
        <fullName evidence="2">GST N-terminal domain-containing protein</fullName>
    </recommendedName>
</protein>
<accession>A0A2P6VSK1</accession>
<name>A0A2P6VSK1_9CHLO</name>
<dbReference type="PROSITE" id="PS50404">
    <property type="entry name" value="GST_NTER"/>
    <property type="match status" value="2"/>
</dbReference>
<evidence type="ECO:0000256" key="1">
    <source>
        <dbReference type="SAM" id="MobiDB-lite"/>
    </source>
</evidence>
<dbReference type="PROSITE" id="PS51354">
    <property type="entry name" value="GLUTAREDOXIN_2"/>
    <property type="match status" value="1"/>
</dbReference>
<feature type="compositionally biased region" description="Low complexity" evidence="1">
    <location>
        <begin position="30"/>
        <end position="48"/>
    </location>
</feature>
<feature type="region of interest" description="Disordered" evidence="1">
    <location>
        <begin position="30"/>
        <end position="55"/>
    </location>
</feature>
<feature type="region of interest" description="Disordered" evidence="1">
    <location>
        <begin position="752"/>
        <end position="774"/>
    </location>
</feature>
<organism evidence="3 4">
    <name type="scientific">Micractinium conductrix</name>
    <dbReference type="NCBI Taxonomy" id="554055"/>
    <lineage>
        <taxon>Eukaryota</taxon>
        <taxon>Viridiplantae</taxon>
        <taxon>Chlorophyta</taxon>
        <taxon>core chlorophytes</taxon>
        <taxon>Trebouxiophyceae</taxon>
        <taxon>Chlorellales</taxon>
        <taxon>Chlorellaceae</taxon>
        <taxon>Chlorella clade</taxon>
        <taxon>Micractinium</taxon>
    </lineage>
</organism>
<dbReference type="STRING" id="554055.A0A2P6VSK1"/>
<feature type="domain" description="GST N-terminal" evidence="2">
    <location>
        <begin position="247"/>
        <end position="328"/>
    </location>
</feature>
<dbReference type="SFLD" id="SFLDS00019">
    <property type="entry name" value="Glutathione_Transferase_(cytos"/>
    <property type="match status" value="1"/>
</dbReference>
<dbReference type="SUPFAM" id="SSF52833">
    <property type="entry name" value="Thioredoxin-like"/>
    <property type="match status" value="2"/>
</dbReference>
<dbReference type="OrthoDB" id="422574at2759"/>
<reference evidence="3 4" key="1">
    <citation type="journal article" date="2018" name="Plant J.">
        <title>Genome sequences of Chlorella sorokiniana UTEX 1602 and Micractinium conductrix SAG 241.80: implications to maltose excretion by a green alga.</title>
        <authorList>
            <person name="Arriola M.B."/>
            <person name="Velmurugan N."/>
            <person name="Zhang Y."/>
            <person name="Plunkett M.H."/>
            <person name="Hondzo H."/>
            <person name="Barney B.M."/>
        </authorList>
    </citation>
    <scope>NUCLEOTIDE SEQUENCE [LARGE SCALE GENOMIC DNA]</scope>
    <source>
        <strain evidence="3 4">SAG 241.80</strain>
    </source>
</reference>
<dbReference type="GO" id="GO:0009507">
    <property type="term" value="C:chloroplast"/>
    <property type="evidence" value="ECO:0007669"/>
    <property type="project" value="TreeGrafter"/>
</dbReference>
<feature type="domain" description="GST N-terminal" evidence="2">
    <location>
        <begin position="127"/>
        <end position="209"/>
    </location>
</feature>
<dbReference type="InterPro" id="IPR004045">
    <property type="entry name" value="Glutathione_S-Trfase_N"/>
</dbReference>
<dbReference type="EMBL" id="LHPF02000001">
    <property type="protein sequence ID" value="PSC77062.1"/>
    <property type="molecule type" value="Genomic_DNA"/>
</dbReference>
<dbReference type="InterPro" id="IPR040079">
    <property type="entry name" value="Glutathione_S-Trfase"/>
</dbReference>
<dbReference type="InterPro" id="IPR008752">
    <property type="entry name" value="Peptidase_M11"/>
</dbReference>
<dbReference type="CDD" id="cd03041">
    <property type="entry name" value="GST_N_2GST_N"/>
    <property type="match status" value="2"/>
</dbReference>
<dbReference type="AlphaFoldDB" id="A0A2P6VSK1"/>
<proteinExistence type="predicted"/>
<dbReference type="InterPro" id="IPR036249">
    <property type="entry name" value="Thioredoxin-like_sf"/>
</dbReference>
<dbReference type="Pfam" id="PF13417">
    <property type="entry name" value="GST_N_3"/>
    <property type="match status" value="2"/>
</dbReference>
<evidence type="ECO:0000259" key="2">
    <source>
        <dbReference type="PROSITE" id="PS50404"/>
    </source>
</evidence>
<dbReference type="Gene3D" id="3.40.30.10">
    <property type="entry name" value="Glutaredoxin"/>
    <property type="match status" value="2"/>
</dbReference>
<evidence type="ECO:0000313" key="4">
    <source>
        <dbReference type="Proteomes" id="UP000239649"/>
    </source>
</evidence>
<gene>
    <name evidence="3" type="ORF">C2E20_0521</name>
</gene>
<dbReference type="Pfam" id="PF05548">
    <property type="entry name" value="Peptidase_M11"/>
    <property type="match status" value="1"/>
</dbReference>
<keyword evidence="4" id="KW-1185">Reference proteome</keyword>
<dbReference type="SFLD" id="SFLDG01202">
    <property type="entry name" value="SUF2.2"/>
    <property type="match status" value="1"/>
</dbReference>
<evidence type="ECO:0000313" key="3">
    <source>
        <dbReference type="EMBL" id="PSC77062.1"/>
    </source>
</evidence>
<dbReference type="PANTHER" id="PTHR45288">
    <property type="entry name" value="THIOREDOXIN FAMILY PROTEIN"/>
    <property type="match status" value="1"/>
</dbReference>
<comment type="caution">
    <text evidence="3">The sequence shown here is derived from an EMBL/GenBank/DDBJ whole genome shotgun (WGS) entry which is preliminary data.</text>
</comment>
<dbReference type="SFLD" id="SFLDG01181">
    <property type="entry name" value="SUF2"/>
    <property type="match status" value="1"/>
</dbReference>
<sequence>MLRGAPAAASRASPLGGVVPSVRQAGARRQAVVTQAQQQQQQQEAAQQTELPLAGPEPRRFTVAEGQLKNIASAAFPALMRLGSGAFVSGYKSSLVPEQPGQYAVISFLGRSIREDSAVGGFPRPAQPLVLYEFEGCPFCRKVREAVSILDLDVVFYPTPKDGPTWRPEAIARGGKRQFPYMIDPNTGKEMYESDAIIEYMFKSYGNGEVPLGLRLGPLTVISCGLAMLPRMAKGSAYKKGSKLPKEPLVYWGYEASPFCKVVREKMCELEVPHLYRSCARGSPKRQSLFERRGTFQVPYIEDPNTGVAMFESSAIVEYLEKTYGSSGSATLAVRGKATPRRLAAVPVTGATGVAAGGGPATAAKGQMVVSTNPLAYRDLSMLVIPIQAGTRMDGCRNTQLPMYTPADVKRAIFEDPTGSSQTLGSVVRQCSYGRSKVTQRSARVADLVELPCSGTSRGVAWSMSTCEQADLDGAASAAEDALRAKGVDVDSYVHRVFLMPPGACQMVGMAQVGCDRKAGCRAWIGGYHWISAQAIMHEVSHHMNLDHAGAWRDGLFQEYGDDTCGMAYCCAYRCFNTPHAWQLGWISVQQVDGASLAPGQTVTATLASQSVGRAQGGGLRRGVRIVPTWAPAVDPLFLGYRTRHGGDATLPDGAANKLSVYTAAIKGADDARMTTWEGALAAGESWTHPTAGLVVRFRSVVNGTTAVVSVCRKGGVETLQSCQANRDMDCNGLAGVNDRACAAIFKRRRKKKKAAPEPVLAARRALAEPHAAR</sequence>
<dbReference type="PANTHER" id="PTHR45288:SF1">
    <property type="entry name" value="THIOREDOXIN FAMILY PROTEIN"/>
    <property type="match status" value="1"/>
</dbReference>